<feature type="domain" description="NERD" evidence="2">
    <location>
        <begin position="26"/>
        <end position="135"/>
    </location>
</feature>
<accession>A0ABW1LB59</accession>
<evidence type="ECO:0000313" key="4">
    <source>
        <dbReference type="Proteomes" id="UP001596170"/>
    </source>
</evidence>
<comment type="caution">
    <text evidence="3">The sequence shown here is derived from an EMBL/GenBank/DDBJ whole genome shotgun (WGS) entry which is preliminary data.</text>
</comment>
<evidence type="ECO:0000313" key="3">
    <source>
        <dbReference type="EMBL" id="MFC6040536.1"/>
    </source>
</evidence>
<evidence type="ECO:0000256" key="1">
    <source>
        <dbReference type="SAM" id="Phobius"/>
    </source>
</evidence>
<dbReference type="InterPro" id="IPR011528">
    <property type="entry name" value="NERD"/>
</dbReference>
<protein>
    <submittedName>
        <fullName evidence="3">NERD domain-containing protein</fullName>
    </submittedName>
</protein>
<organism evidence="3 4">
    <name type="scientific">Paenisporosarcina macmurdoensis</name>
    <dbReference type="NCBI Taxonomy" id="212659"/>
    <lineage>
        <taxon>Bacteria</taxon>
        <taxon>Bacillati</taxon>
        <taxon>Bacillota</taxon>
        <taxon>Bacilli</taxon>
        <taxon>Bacillales</taxon>
        <taxon>Caryophanaceae</taxon>
        <taxon>Paenisporosarcina</taxon>
    </lineage>
</organism>
<keyword evidence="4" id="KW-1185">Reference proteome</keyword>
<name>A0ABW1LB59_9BACL</name>
<proteinExistence type="predicted"/>
<dbReference type="Proteomes" id="UP001596170">
    <property type="component" value="Unassembled WGS sequence"/>
</dbReference>
<keyword evidence="1" id="KW-0472">Membrane</keyword>
<reference evidence="4" key="1">
    <citation type="journal article" date="2019" name="Int. J. Syst. Evol. Microbiol.">
        <title>The Global Catalogue of Microorganisms (GCM) 10K type strain sequencing project: providing services to taxonomists for standard genome sequencing and annotation.</title>
        <authorList>
            <consortium name="The Broad Institute Genomics Platform"/>
            <consortium name="The Broad Institute Genome Sequencing Center for Infectious Disease"/>
            <person name="Wu L."/>
            <person name="Ma J."/>
        </authorList>
    </citation>
    <scope>NUCLEOTIDE SEQUENCE [LARGE SCALE GENOMIC DNA]</scope>
    <source>
        <strain evidence="4">CCUG 54527</strain>
    </source>
</reference>
<dbReference type="Pfam" id="PF08378">
    <property type="entry name" value="NERD"/>
    <property type="match status" value="1"/>
</dbReference>
<feature type="transmembrane region" description="Helical" evidence="1">
    <location>
        <begin position="270"/>
        <end position="291"/>
    </location>
</feature>
<dbReference type="PROSITE" id="PS50965">
    <property type="entry name" value="NERD"/>
    <property type="match status" value="1"/>
</dbReference>
<gene>
    <name evidence="3" type="ORF">ACFPYN_14005</name>
</gene>
<dbReference type="EMBL" id="JBHSRI010000025">
    <property type="protein sequence ID" value="MFC6040536.1"/>
    <property type="molecule type" value="Genomic_DNA"/>
</dbReference>
<keyword evidence="1" id="KW-0812">Transmembrane</keyword>
<evidence type="ECO:0000259" key="2">
    <source>
        <dbReference type="PROSITE" id="PS50965"/>
    </source>
</evidence>
<sequence length="410" mass="47376">MAIFIGRDMLLDQLNQTSNRNTNELKGLRGEFEVGDLLAKHLPEDTFVISQPMIGKYEPDILVISPRYGFRIIEVKNWSFNSIKNVHSNGVFTILNKTDNPLQQVRKHVDDLRGYLVSNHPHLIDPYKLIGYSVIHYGFNREDMEKFVKTWDERNAKDFLKFHLFKDDLNSQLDTRLALAAKFRNDGMQVRWIEDIVTNIRNSQSKLTESDITHLIRSDEMDRTAKEIRELANQTKQMVIEQKQQNNNANVVKPTRQKVNNKPNPNAKRALFELLFIVVSIAAVAIFFVSYSGSDDDAPMLSNKYEETEMEYYAEVVEPGAYTNSDIQEAFLSKDNYVRVDANVLSFRFDNTSGTKFLELEVGDYIFDAVVSSDIEIPYLNVDEEYRFYGITNDYNGSLELDITSIKEQK</sequence>
<keyword evidence="1" id="KW-1133">Transmembrane helix</keyword>
<dbReference type="RefSeq" id="WP_377735042.1">
    <property type="nucleotide sequence ID" value="NZ_JBHSRI010000025.1"/>
</dbReference>